<keyword evidence="2" id="KW-1185">Reference proteome</keyword>
<sequence length="104" mass="11439">MHGDLQHIVGKSRDAERGGFGVLSTGEKLAVALVLNRFDWLTQMGYTIAEAIERIGTSWTALIPDAAKQLEGDFDSLQAKLRDNAAESLDALMRERDSTNDYSP</sequence>
<evidence type="ECO:0000313" key="1">
    <source>
        <dbReference type="EMBL" id="PPU93057.1"/>
    </source>
</evidence>
<dbReference type="OrthoDB" id="121658at2"/>
<accession>A0A2S7ENK9</accession>
<organism evidence="1 2">
    <name type="scientific">Xanthomonas populi</name>
    <dbReference type="NCBI Taxonomy" id="53414"/>
    <lineage>
        <taxon>Bacteria</taxon>
        <taxon>Pseudomonadati</taxon>
        <taxon>Pseudomonadota</taxon>
        <taxon>Gammaproteobacteria</taxon>
        <taxon>Lysobacterales</taxon>
        <taxon>Lysobacteraceae</taxon>
        <taxon>Xanthomonas</taxon>
    </lineage>
</organism>
<protein>
    <submittedName>
        <fullName evidence="1">Uncharacterized protein</fullName>
    </submittedName>
</protein>
<evidence type="ECO:0000313" key="2">
    <source>
        <dbReference type="Proteomes" id="UP000239939"/>
    </source>
</evidence>
<reference evidence="2" key="1">
    <citation type="submission" date="2016-08" db="EMBL/GenBank/DDBJ databases">
        <authorList>
            <person name="Merda D."/>
            <person name="Briand M."/>
            <person name="Taghouti G."/>
            <person name="Carrere S."/>
            <person name="Gouzy J."/>
            <person name="Portier P."/>
            <person name="Jacques M.-A."/>
            <person name="Fischer-Le Saux M."/>
        </authorList>
    </citation>
    <scope>NUCLEOTIDE SEQUENCE [LARGE SCALE GENOMIC DNA]</scope>
    <source>
        <strain evidence="2">CFBP1817</strain>
    </source>
</reference>
<name>A0A2S7ENK9_9XANT</name>
<gene>
    <name evidence="1" type="ORF">XpopCFBP1817_11400</name>
</gene>
<proteinExistence type="predicted"/>
<dbReference type="RefSeq" id="WP_128417234.1">
    <property type="nucleotide sequence ID" value="NZ_MDEJ01000062.1"/>
</dbReference>
<dbReference type="EMBL" id="MDEJ01000062">
    <property type="protein sequence ID" value="PPU93057.1"/>
    <property type="molecule type" value="Genomic_DNA"/>
</dbReference>
<dbReference type="Proteomes" id="UP000239939">
    <property type="component" value="Unassembled WGS sequence"/>
</dbReference>
<comment type="caution">
    <text evidence="1">The sequence shown here is derived from an EMBL/GenBank/DDBJ whole genome shotgun (WGS) entry which is preliminary data.</text>
</comment>
<dbReference type="AlphaFoldDB" id="A0A2S7ENK9"/>